<accession>A0A9Q3H199</accession>
<protein>
    <submittedName>
        <fullName evidence="2">Uncharacterized protein</fullName>
    </submittedName>
</protein>
<evidence type="ECO:0000256" key="1">
    <source>
        <dbReference type="SAM" id="MobiDB-lite"/>
    </source>
</evidence>
<name>A0A9Q3H199_9BASI</name>
<dbReference type="AlphaFoldDB" id="A0A9Q3H199"/>
<proteinExistence type="predicted"/>
<gene>
    <name evidence="2" type="ORF">O181_027838</name>
</gene>
<evidence type="ECO:0000313" key="3">
    <source>
        <dbReference type="Proteomes" id="UP000765509"/>
    </source>
</evidence>
<dbReference type="EMBL" id="AVOT02009450">
    <property type="protein sequence ID" value="MBW0488123.1"/>
    <property type="molecule type" value="Genomic_DNA"/>
</dbReference>
<dbReference type="Proteomes" id="UP000765509">
    <property type="component" value="Unassembled WGS sequence"/>
</dbReference>
<keyword evidence="3" id="KW-1185">Reference proteome</keyword>
<sequence>MTYPLLRNVGFPTTGQEQTEEEENQSLDQMTSKGLRNRECVPKVLLQIRLNPEVQPRDWTDAERIIEVQKLMKDSHLVWTKKCSVEKNHGKK</sequence>
<organism evidence="2 3">
    <name type="scientific">Austropuccinia psidii MF-1</name>
    <dbReference type="NCBI Taxonomy" id="1389203"/>
    <lineage>
        <taxon>Eukaryota</taxon>
        <taxon>Fungi</taxon>
        <taxon>Dikarya</taxon>
        <taxon>Basidiomycota</taxon>
        <taxon>Pucciniomycotina</taxon>
        <taxon>Pucciniomycetes</taxon>
        <taxon>Pucciniales</taxon>
        <taxon>Sphaerophragmiaceae</taxon>
        <taxon>Austropuccinia</taxon>
    </lineage>
</organism>
<evidence type="ECO:0000313" key="2">
    <source>
        <dbReference type="EMBL" id="MBW0488123.1"/>
    </source>
</evidence>
<feature type="region of interest" description="Disordered" evidence="1">
    <location>
        <begin position="1"/>
        <end position="34"/>
    </location>
</feature>
<comment type="caution">
    <text evidence="2">The sequence shown here is derived from an EMBL/GenBank/DDBJ whole genome shotgun (WGS) entry which is preliminary data.</text>
</comment>
<reference evidence="2" key="1">
    <citation type="submission" date="2021-03" db="EMBL/GenBank/DDBJ databases">
        <title>Draft genome sequence of rust myrtle Austropuccinia psidii MF-1, a brazilian biotype.</title>
        <authorList>
            <person name="Quecine M.C."/>
            <person name="Pachon D.M.R."/>
            <person name="Bonatelli M.L."/>
            <person name="Correr F.H."/>
            <person name="Franceschini L.M."/>
            <person name="Leite T.F."/>
            <person name="Margarido G.R.A."/>
            <person name="Almeida C.A."/>
            <person name="Ferrarezi J.A."/>
            <person name="Labate C.A."/>
        </authorList>
    </citation>
    <scope>NUCLEOTIDE SEQUENCE</scope>
    <source>
        <strain evidence="2">MF-1</strain>
    </source>
</reference>